<evidence type="ECO:0000313" key="3">
    <source>
        <dbReference type="Proteomes" id="UP000061348"/>
    </source>
</evidence>
<reference evidence="2 3" key="1">
    <citation type="submission" date="2015-05" db="EMBL/GenBank/DDBJ databases">
        <title>A genomic and transcriptomic approach to investigate the blue pigment phenotype in Pseudomonas fluorescens.</title>
        <authorList>
            <person name="Andreani N.A."/>
            <person name="Cardazzo B."/>
        </authorList>
    </citation>
    <scope>NUCLEOTIDE SEQUENCE [LARGE SCALE GENOMIC DNA]</scope>
    <source>
        <strain evidence="2 3">Ps_22</strain>
    </source>
</reference>
<evidence type="ECO:0000256" key="1">
    <source>
        <dbReference type="SAM" id="Phobius"/>
    </source>
</evidence>
<sequence>MQIQAADEARLLATLPVRHQLVAVLRDPVQLPLVHHPRLNATAQAETVGGGYVVGHPDRVVGPGLLEGAVPNATVRARHRVVVARHLHFFQLGLDRHGRDAAELLGGKLDVEQRRVRVADLCVDNFSEAGDLHGVGDFVVVLIDRDPGDAHQPAGSCLGQTYATGALVHAGGLAVDSLTQYLLIGSTISGQFNLVFNPVPVDVAPRVHGLKRRPGKPHTHSGKLGVVDRPNPWGAAAQLGADGGLVLYRGDALNIGLVHGPGAPLPLHVWEVHVALRVLQRSIVEVDVLSGRCALKLALAHGNQHFGDGNRAQTVRGLCRRFWLFFAALGAVDVDVACCAHAFLQAKKNPLIGGYSNGD</sequence>
<dbReference type="AlphaFoldDB" id="A0A120G6A1"/>
<accession>A0A120G6A1</accession>
<feature type="transmembrane region" description="Helical" evidence="1">
    <location>
        <begin position="322"/>
        <end position="344"/>
    </location>
</feature>
<keyword evidence="1" id="KW-1133">Transmembrane helix</keyword>
<name>A0A120G6A1_PSEFL</name>
<dbReference type="Proteomes" id="UP000061348">
    <property type="component" value="Unassembled WGS sequence"/>
</dbReference>
<gene>
    <name evidence="2" type="ORF">PFLmoz3_05057</name>
</gene>
<keyword evidence="1" id="KW-0812">Transmembrane</keyword>
<evidence type="ECO:0000313" key="2">
    <source>
        <dbReference type="EMBL" id="KWV85348.1"/>
    </source>
</evidence>
<dbReference type="EMBL" id="LCYA01000134">
    <property type="protein sequence ID" value="KWV85348.1"/>
    <property type="molecule type" value="Genomic_DNA"/>
</dbReference>
<organism evidence="2 3">
    <name type="scientific">Pseudomonas fluorescens</name>
    <dbReference type="NCBI Taxonomy" id="294"/>
    <lineage>
        <taxon>Bacteria</taxon>
        <taxon>Pseudomonadati</taxon>
        <taxon>Pseudomonadota</taxon>
        <taxon>Gammaproteobacteria</taxon>
        <taxon>Pseudomonadales</taxon>
        <taxon>Pseudomonadaceae</taxon>
        <taxon>Pseudomonas</taxon>
    </lineage>
</organism>
<comment type="caution">
    <text evidence="2">The sequence shown here is derived from an EMBL/GenBank/DDBJ whole genome shotgun (WGS) entry which is preliminary data.</text>
</comment>
<protein>
    <submittedName>
        <fullName evidence="2">Uncharacterized protein</fullName>
    </submittedName>
</protein>
<keyword evidence="1" id="KW-0472">Membrane</keyword>
<proteinExistence type="predicted"/>